<name>A0AAF3F519_9BILA</name>
<dbReference type="Gene3D" id="1.20.120.730">
    <property type="entry name" value="Sec23/Sec24 helical domain"/>
    <property type="match status" value="1"/>
</dbReference>
<dbReference type="WBParaSite" id="MBELARI_LOCUS20742">
    <property type="protein sequence ID" value="MBELARI_LOCUS20742"/>
    <property type="gene ID" value="MBELARI_LOCUS20742"/>
</dbReference>
<dbReference type="Proteomes" id="UP000887575">
    <property type="component" value="Unassembled WGS sequence"/>
</dbReference>
<organism evidence="1 2">
    <name type="scientific">Mesorhabditis belari</name>
    <dbReference type="NCBI Taxonomy" id="2138241"/>
    <lineage>
        <taxon>Eukaryota</taxon>
        <taxon>Metazoa</taxon>
        <taxon>Ecdysozoa</taxon>
        <taxon>Nematoda</taxon>
        <taxon>Chromadorea</taxon>
        <taxon>Rhabditida</taxon>
        <taxon>Rhabditina</taxon>
        <taxon>Rhabditomorpha</taxon>
        <taxon>Rhabditoidea</taxon>
        <taxon>Rhabditidae</taxon>
        <taxon>Mesorhabditinae</taxon>
        <taxon>Mesorhabditis</taxon>
    </lineage>
</organism>
<protein>
    <submittedName>
        <fullName evidence="2">Uncharacterized protein</fullName>
    </submittedName>
</protein>
<keyword evidence="1" id="KW-1185">Reference proteome</keyword>
<sequence>MLKHTSFSSGRSVRLDDRAAAMLMLRFSPLGQILTEIYAQLYSLTDLKMKPNLAALDDWDHNLYDKSPTIQNVKNTGAPANNCGVISSITVLLAIEEIRKLLQRKAMAAEQKAHEERTLRDKFCYGLREMCLRQTDGRPTDSMARGKQLTNLCLDELSFGSGEANTLEAFRRIIQ</sequence>
<reference evidence="2" key="1">
    <citation type="submission" date="2024-02" db="UniProtKB">
        <authorList>
            <consortium name="WormBaseParasite"/>
        </authorList>
    </citation>
    <scope>IDENTIFICATION</scope>
</reference>
<dbReference type="AlphaFoldDB" id="A0AAF3F519"/>
<proteinExistence type="predicted"/>
<evidence type="ECO:0000313" key="1">
    <source>
        <dbReference type="Proteomes" id="UP000887575"/>
    </source>
</evidence>
<evidence type="ECO:0000313" key="2">
    <source>
        <dbReference type="WBParaSite" id="MBELARI_LOCUS20742"/>
    </source>
</evidence>
<accession>A0AAF3F519</accession>